<dbReference type="PROSITE" id="PS50005">
    <property type="entry name" value="TPR"/>
    <property type="match status" value="1"/>
</dbReference>
<feature type="transmembrane region" description="Helical" evidence="2">
    <location>
        <begin position="129"/>
        <end position="151"/>
    </location>
</feature>
<evidence type="ECO:0000256" key="3">
    <source>
        <dbReference type="SAM" id="SignalP"/>
    </source>
</evidence>
<keyword evidence="2" id="KW-0812">Transmembrane</keyword>
<dbReference type="AlphaFoldDB" id="A0A4S1DWA5"/>
<gene>
    <name evidence="5" type="ORF">EM932_13785</name>
</gene>
<dbReference type="EMBL" id="SRSO01000020">
    <property type="protein sequence ID" value="TGV01742.1"/>
    <property type="molecule type" value="Genomic_DNA"/>
</dbReference>
<keyword evidence="2" id="KW-1133">Transmembrane helix</keyword>
<dbReference type="Gene3D" id="2.30.30.40">
    <property type="entry name" value="SH3 Domains"/>
    <property type="match status" value="1"/>
</dbReference>
<dbReference type="Pfam" id="PF08239">
    <property type="entry name" value="SH3_3"/>
    <property type="match status" value="1"/>
</dbReference>
<dbReference type="InterPro" id="IPR003646">
    <property type="entry name" value="SH3-like_bac-type"/>
</dbReference>
<keyword evidence="6" id="KW-1185">Reference proteome</keyword>
<keyword evidence="2" id="KW-0472">Membrane</keyword>
<dbReference type="Pfam" id="PF13432">
    <property type="entry name" value="TPR_16"/>
    <property type="match status" value="1"/>
</dbReference>
<proteinExistence type="predicted"/>
<dbReference type="RefSeq" id="WP_135877776.1">
    <property type="nucleotide sequence ID" value="NZ_SRSO01000020.1"/>
</dbReference>
<evidence type="ECO:0000259" key="4">
    <source>
        <dbReference type="SMART" id="SM00287"/>
    </source>
</evidence>
<feature type="transmembrane region" description="Helical" evidence="2">
    <location>
        <begin position="158"/>
        <end position="178"/>
    </location>
</feature>
<dbReference type="InterPro" id="IPR036028">
    <property type="entry name" value="SH3-like_dom_sf"/>
</dbReference>
<reference evidence="5 6" key="1">
    <citation type="submission" date="2019-04" db="EMBL/GenBank/DDBJ databases">
        <authorList>
            <person name="Liu A."/>
        </authorList>
    </citation>
    <scope>NUCLEOTIDE SEQUENCE [LARGE SCALE GENOMIC DNA]</scope>
    <source>
        <strain evidence="5 6">RZ03</strain>
    </source>
</reference>
<dbReference type="Gene3D" id="1.25.40.10">
    <property type="entry name" value="Tetratricopeptide repeat domain"/>
    <property type="match status" value="1"/>
</dbReference>
<dbReference type="PROSITE" id="PS50293">
    <property type="entry name" value="TPR_REGION"/>
    <property type="match status" value="1"/>
</dbReference>
<accession>A0A4S1DWA5</accession>
<dbReference type="SUPFAM" id="SSF50044">
    <property type="entry name" value="SH3-domain"/>
    <property type="match status" value="1"/>
</dbReference>
<evidence type="ECO:0000313" key="5">
    <source>
        <dbReference type="EMBL" id="TGV01742.1"/>
    </source>
</evidence>
<dbReference type="InterPro" id="IPR011990">
    <property type="entry name" value="TPR-like_helical_dom_sf"/>
</dbReference>
<feature type="signal peptide" evidence="3">
    <location>
        <begin position="1"/>
        <end position="18"/>
    </location>
</feature>
<dbReference type="SMART" id="SM00287">
    <property type="entry name" value="SH3b"/>
    <property type="match status" value="1"/>
</dbReference>
<sequence length="252" mass="28761">MKKVFYIVSFLLSLTAFSQNQTLFEKANALYNEGKYAEAIDNYNAILDTENHSADLYFNLANAHYKLNNIAPSIYFYEKALQLAPNDDDIKNNLSFAQNMTIDAIDVIPEAGFSKLVKSMTNMMSFDNWARTAVGLVFCFVVLFLIYYFAYSTLRKRLAFMGSLASLVLLCVSLAFALHKYNLDKKDNPAIIFVQESKVKSDPNSKSEESFRLHEGTKIQVLESYNNWEKIKLPDGKMGWVKSEDIKLLNNI</sequence>
<feature type="domain" description="SH3b" evidence="4">
    <location>
        <begin position="187"/>
        <end position="249"/>
    </location>
</feature>
<dbReference type="SMART" id="SM00028">
    <property type="entry name" value="TPR"/>
    <property type="match status" value="2"/>
</dbReference>
<comment type="caution">
    <text evidence="5">The sequence shown here is derived from an EMBL/GenBank/DDBJ whole genome shotgun (WGS) entry which is preliminary data.</text>
</comment>
<dbReference type="SUPFAM" id="SSF48452">
    <property type="entry name" value="TPR-like"/>
    <property type="match status" value="1"/>
</dbReference>
<feature type="repeat" description="TPR" evidence="1">
    <location>
        <begin position="54"/>
        <end position="87"/>
    </location>
</feature>
<keyword evidence="3" id="KW-0732">Signal</keyword>
<evidence type="ECO:0000313" key="6">
    <source>
        <dbReference type="Proteomes" id="UP000307602"/>
    </source>
</evidence>
<dbReference type="InterPro" id="IPR019734">
    <property type="entry name" value="TPR_rpt"/>
</dbReference>
<evidence type="ECO:0000256" key="1">
    <source>
        <dbReference type="PROSITE-ProRule" id="PRU00339"/>
    </source>
</evidence>
<dbReference type="OrthoDB" id="9776208at2"/>
<evidence type="ECO:0000256" key="2">
    <source>
        <dbReference type="SAM" id="Phobius"/>
    </source>
</evidence>
<name>A0A4S1DWA5_9FLAO</name>
<protein>
    <submittedName>
        <fullName evidence="5">Tetratricopeptide repeat protein</fullName>
    </submittedName>
</protein>
<organism evidence="5 6">
    <name type="scientific">Flavivirga rizhaonensis</name>
    <dbReference type="NCBI Taxonomy" id="2559571"/>
    <lineage>
        <taxon>Bacteria</taxon>
        <taxon>Pseudomonadati</taxon>
        <taxon>Bacteroidota</taxon>
        <taxon>Flavobacteriia</taxon>
        <taxon>Flavobacteriales</taxon>
        <taxon>Flavobacteriaceae</taxon>
        <taxon>Flavivirga</taxon>
    </lineage>
</organism>
<keyword evidence="1" id="KW-0802">TPR repeat</keyword>
<feature type="chain" id="PRO_5020214977" evidence="3">
    <location>
        <begin position="19"/>
        <end position="252"/>
    </location>
</feature>
<dbReference type="Proteomes" id="UP000307602">
    <property type="component" value="Unassembled WGS sequence"/>
</dbReference>